<organism evidence="2 3">
    <name type="scientific">Mortierella alpina</name>
    <name type="common">Oleaginous fungus</name>
    <name type="synonym">Mortierella renispora</name>
    <dbReference type="NCBI Taxonomy" id="64518"/>
    <lineage>
        <taxon>Eukaryota</taxon>
        <taxon>Fungi</taxon>
        <taxon>Fungi incertae sedis</taxon>
        <taxon>Mucoromycota</taxon>
        <taxon>Mortierellomycotina</taxon>
        <taxon>Mortierellomycetes</taxon>
        <taxon>Mortierellales</taxon>
        <taxon>Mortierellaceae</taxon>
        <taxon>Mortierella</taxon>
    </lineage>
</organism>
<reference evidence="2" key="1">
    <citation type="journal article" date="2020" name="Fungal Divers.">
        <title>Resolving the Mortierellaceae phylogeny through synthesis of multi-gene phylogenetics and phylogenomics.</title>
        <authorList>
            <person name="Vandepol N."/>
            <person name="Liber J."/>
            <person name="Desiro A."/>
            <person name="Na H."/>
            <person name="Kennedy M."/>
            <person name="Barry K."/>
            <person name="Grigoriev I.V."/>
            <person name="Miller A.N."/>
            <person name="O'Donnell K."/>
            <person name="Stajich J.E."/>
            <person name="Bonito G."/>
        </authorList>
    </citation>
    <scope>NUCLEOTIDE SEQUENCE</scope>
    <source>
        <strain evidence="2">CK1249</strain>
    </source>
</reference>
<dbReference type="GO" id="GO:0016772">
    <property type="term" value="F:transferase activity, transferring phosphorus-containing groups"/>
    <property type="evidence" value="ECO:0007669"/>
    <property type="project" value="InterPro"/>
</dbReference>
<dbReference type="SUPFAM" id="SSF52009">
    <property type="entry name" value="Phosphohistidine domain"/>
    <property type="match status" value="1"/>
</dbReference>
<gene>
    <name evidence="2" type="ORF">BGZ70_002511</name>
</gene>
<dbReference type="PANTHER" id="PTHR43615">
    <property type="entry name" value="PHOSPHOENOLPYRUVATE SYNTHASE-RELATED"/>
    <property type="match status" value="1"/>
</dbReference>
<evidence type="ECO:0000259" key="1">
    <source>
        <dbReference type="Pfam" id="PF00391"/>
    </source>
</evidence>
<accession>A0A9P6JBC0</accession>
<dbReference type="InterPro" id="IPR051549">
    <property type="entry name" value="PEP_Utilizing_Enz"/>
</dbReference>
<comment type="caution">
    <text evidence="2">The sequence shown here is derived from an EMBL/GenBank/DDBJ whole genome shotgun (WGS) entry which is preliminary data.</text>
</comment>
<evidence type="ECO:0000313" key="2">
    <source>
        <dbReference type="EMBL" id="KAF9966387.1"/>
    </source>
</evidence>
<evidence type="ECO:0000313" key="3">
    <source>
        <dbReference type="Proteomes" id="UP000738359"/>
    </source>
</evidence>
<feature type="non-terminal residue" evidence="2">
    <location>
        <position position="1"/>
    </location>
</feature>
<dbReference type="Gene3D" id="3.50.30.10">
    <property type="entry name" value="Phosphohistidine domain"/>
    <property type="match status" value="1"/>
</dbReference>
<protein>
    <recommendedName>
        <fullName evidence="1">PEP-utilising enzyme mobile domain-containing protein</fullName>
    </recommendedName>
</protein>
<dbReference type="InterPro" id="IPR008279">
    <property type="entry name" value="PEP-util_enz_mobile_dom"/>
</dbReference>
<keyword evidence="3" id="KW-1185">Reference proteome</keyword>
<dbReference type="Pfam" id="PF00391">
    <property type="entry name" value="PEP-utilizers"/>
    <property type="match status" value="1"/>
</dbReference>
<feature type="domain" description="PEP-utilising enzyme mobile" evidence="1">
    <location>
        <begin position="9"/>
        <end position="79"/>
    </location>
</feature>
<proteinExistence type="predicted"/>
<name>A0A9P6JBC0_MORAP</name>
<sequence length="111" mass="11904">DITETRDLDGEILVTARTDPGWVPLYPMCSGLLIERGSLLSHSAVVARELGLPTNVGISGGLMKRLKTGMRVKMDAGKGKVYILDELEALEKEKEGDAAEQPRAEVALVAA</sequence>
<dbReference type="Proteomes" id="UP000738359">
    <property type="component" value="Unassembled WGS sequence"/>
</dbReference>
<dbReference type="OrthoDB" id="6123450at2759"/>
<dbReference type="EMBL" id="JAAAHY010000161">
    <property type="protein sequence ID" value="KAF9966387.1"/>
    <property type="molecule type" value="Genomic_DNA"/>
</dbReference>
<dbReference type="AlphaFoldDB" id="A0A9P6JBC0"/>
<dbReference type="InterPro" id="IPR036637">
    <property type="entry name" value="Phosphohistidine_dom_sf"/>
</dbReference>
<dbReference type="PANTHER" id="PTHR43615:SF1">
    <property type="entry name" value="PPDK_N DOMAIN-CONTAINING PROTEIN"/>
    <property type="match status" value="1"/>
</dbReference>